<evidence type="ECO:0000256" key="1">
    <source>
        <dbReference type="ARBA" id="ARBA00022729"/>
    </source>
</evidence>
<evidence type="ECO:0000256" key="4">
    <source>
        <dbReference type="HAMAP-Rule" id="MF_00923"/>
    </source>
</evidence>
<dbReference type="NCBIfam" id="TIGR03300">
    <property type="entry name" value="assembly_YfgL"/>
    <property type="match status" value="1"/>
</dbReference>
<feature type="signal peptide" evidence="5">
    <location>
        <begin position="1"/>
        <end position="28"/>
    </location>
</feature>
<protein>
    <recommendedName>
        <fullName evidence="4">Outer membrane protein assembly factor BamB</fullName>
    </recommendedName>
</protein>
<keyword evidence="4" id="KW-0564">Palmitate</keyword>
<dbReference type="InterPro" id="IPR011047">
    <property type="entry name" value="Quinoprotein_ADH-like_sf"/>
</dbReference>
<dbReference type="InterPro" id="IPR017687">
    <property type="entry name" value="BamB"/>
</dbReference>
<dbReference type="RefSeq" id="WP_045992743.1">
    <property type="nucleotide sequence ID" value="NZ_CP098827.1"/>
</dbReference>
<keyword evidence="3 4" id="KW-0998">Cell outer membrane</keyword>
<dbReference type="GO" id="GO:0009279">
    <property type="term" value="C:cell outer membrane"/>
    <property type="evidence" value="ECO:0007669"/>
    <property type="project" value="UniProtKB-SubCell"/>
</dbReference>
<keyword evidence="2 4" id="KW-0472">Membrane</keyword>
<evidence type="ECO:0000313" key="7">
    <source>
        <dbReference type="EMBL" id="XBO71693.1"/>
    </source>
</evidence>
<proteinExistence type="inferred from homology"/>
<dbReference type="PANTHER" id="PTHR34512">
    <property type="entry name" value="CELL SURFACE PROTEIN"/>
    <property type="match status" value="1"/>
</dbReference>
<keyword evidence="4" id="KW-0449">Lipoprotein</keyword>
<dbReference type="InterPro" id="IPR015943">
    <property type="entry name" value="WD40/YVTN_repeat-like_dom_sf"/>
</dbReference>
<comment type="subunit">
    <text evidence="4">Part of the Bam complex.</text>
</comment>
<name>A0AAU7KKJ4_9GAMM</name>
<comment type="similarity">
    <text evidence="4">Belongs to the BamB family.</text>
</comment>
<gene>
    <name evidence="4 7" type="primary">bamB</name>
    <name evidence="7" type="ORF">NFG58_02960</name>
</gene>
<dbReference type="Gene3D" id="2.130.10.10">
    <property type="entry name" value="YVTN repeat-like/Quinoprotein amine dehydrogenase"/>
    <property type="match status" value="1"/>
</dbReference>
<feature type="domain" description="Pyrrolo-quinoline quinone repeat" evidence="6">
    <location>
        <begin position="81"/>
        <end position="312"/>
    </location>
</feature>
<accession>A0AAU7KKJ4</accession>
<keyword evidence="1 4" id="KW-0732">Signal</keyword>
<evidence type="ECO:0000256" key="5">
    <source>
        <dbReference type="SAM" id="SignalP"/>
    </source>
</evidence>
<dbReference type="PROSITE" id="PS51257">
    <property type="entry name" value="PROKAR_LIPOPROTEIN"/>
    <property type="match status" value="1"/>
</dbReference>
<sequence>MKTPFNRTRIALATAVTLTALLTGCASKSEPQYPPKELKDFAESTRVETRWSEGVGAGLGEATYPIEPALAGSTLFAADEEGLVEAFNTANGDTQWEAELDSPISSGITAVDGDLFLATRNGEVVALDQRNGRVKWRTRVPSEVLAAPQPTTQLLIVQAVDGTVTALDRLSGDRQWVFSANMPSLTLRSTGTPTAIDQVTFAGFANGRLSIIDNRSGQQISERTIAVATGMNDIDRLVDLAGQPVLTPDGRLFVTSFNGRLVALNAQSGETLWSTPLSSYHTPVLVGETLYVVDEASRLIAFDANSGNELWRLEDLYGRSVTAPAFADGRIVLGDAEGYVHFIDASSGRLVGRTHIDGSGISVRPLTDGKRVYALANDGSLEALDIRP</sequence>
<dbReference type="GO" id="GO:0051205">
    <property type="term" value="P:protein insertion into membrane"/>
    <property type="evidence" value="ECO:0007669"/>
    <property type="project" value="UniProtKB-UniRule"/>
</dbReference>
<dbReference type="EMBL" id="CP098827">
    <property type="protein sequence ID" value="XBO71693.1"/>
    <property type="molecule type" value="Genomic_DNA"/>
</dbReference>
<dbReference type="AlphaFoldDB" id="A0AAU7KKJ4"/>
<evidence type="ECO:0000259" key="6">
    <source>
        <dbReference type="Pfam" id="PF13360"/>
    </source>
</evidence>
<dbReference type="HAMAP" id="MF_00923">
    <property type="entry name" value="OM_assembly_BamB"/>
    <property type="match status" value="1"/>
</dbReference>
<comment type="function">
    <text evidence="4">Part of the outer membrane protein assembly complex, which is involved in assembly and insertion of beta-barrel proteins into the outer membrane.</text>
</comment>
<dbReference type="InterPro" id="IPR018391">
    <property type="entry name" value="PQQ_b-propeller_rpt"/>
</dbReference>
<dbReference type="PANTHER" id="PTHR34512:SF30">
    <property type="entry name" value="OUTER MEMBRANE PROTEIN ASSEMBLY FACTOR BAMB"/>
    <property type="match status" value="1"/>
</dbReference>
<comment type="subcellular location">
    <subcellularLocation>
        <location evidence="4">Cell outer membrane</location>
        <topology evidence="4">Lipid-anchor</topology>
    </subcellularLocation>
</comment>
<organism evidence="7">
    <name type="scientific">Halomonas sp. RT37</name>
    <dbReference type="NCBI Taxonomy" id="2950872"/>
    <lineage>
        <taxon>Bacteria</taxon>
        <taxon>Pseudomonadati</taxon>
        <taxon>Pseudomonadota</taxon>
        <taxon>Gammaproteobacteria</taxon>
        <taxon>Oceanospirillales</taxon>
        <taxon>Halomonadaceae</taxon>
        <taxon>Halomonas</taxon>
    </lineage>
</organism>
<dbReference type="GO" id="GO:0043165">
    <property type="term" value="P:Gram-negative-bacterium-type cell outer membrane assembly"/>
    <property type="evidence" value="ECO:0007669"/>
    <property type="project" value="UniProtKB-UniRule"/>
</dbReference>
<dbReference type="SMART" id="SM00564">
    <property type="entry name" value="PQQ"/>
    <property type="match status" value="7"/>
</dbReference>
<dbReference type="SUPFAM" id="SSF50998">
    <property type="entry name" value="Quinoprotein alcohol dehydrogenase-like"/>
    <property type="match status" value="1"/>
</dbReference>
<evidence type="ECO:0000256" key="3">
    <source>
        <dbReference type="ARBA" id="ARBA00023237"/>
    </source>
</evidence>
<feature type="chain" id="PRO_5043952604" description="Outer membrane protein assembly factor BamB" evidence="5">
    <location>
        <begin position="29"/>
        <end position="388"/>
    </location>
</feature>
<dbReference type="Pfam" id="PF13360">
    <property type="entry name" value="PQQ_2"/>
    <property type="match status" value="1"/>
</dbReference>
<reference evidence="7" key="1">
    <citation type="submission" date="2022-06" db="EMBL/GenBank/DDBJ databases">
        <title>A novel DMS-producing enzyme.</title>
        <authorList>
            <person name="Zhang Y."/>
        </authorList>
    </citation>
    <scope>NUCLEOTIDE SEQUENCE</scope>
    <source>
        <strain evidence="7">RT37</strain>
    </source>
</reference>
<dbReference type="InterPro" id="IPR002372">
    <property type="entry name" value="PQQ_rpt_dom"/>
</dbReference>
<evidence type="ECO:0000256" key="2">
    <source>
        <dbReference type="ARBA" id="ARBA00023136"/>
    </source>
</evidence>